<dbReference type="PROSITE" id="PS51257">
    <property type="entry name" value="PROKAR_LIPOPROTEIN"/>
    <property type="match status" value="1"/>
</dbReference>
<dbReference type="Proteomes" id="UP000658127">
    <property type="component" value="Unassembled WGS sequence"/>
</dbReference>
<sequence length="355" mass="36883">MTRLRTRTAAAAAALSVMAVSGCGFDPAAVPLPGTSVSGETYPLHLEFADVLNLPPGAKLIADGVEVGKLTGVTVTDVTKRDSGIGRGFVVADVAVQRNIKLPADIQVELRQTTPLGDVYIAVTTPPRTSAPALASGATIPMTQTTRAPQIEDTMAGLATSLGSGMVTDLQDTVRQLNAALPQNPADTARVFGVIGTDLSDVANDLGSLDALLDGLDTTVSATVDMLPTLRPMLTDEGTPHLVETVQAVIGIIFIFANLGPVAHSSLFLAPMISASNDLMKATVPMLFGNRPLDLSSRSNMSTLVDLIQNKIIPFVRQGPKANITAAAVGDPAEVGSAEQTTRIVDSLRMIGVVR</sequence>
<keyword evidence="1" id="KW-0732">Signal</keyword>
<feature type="signal peptide" evidence="1">
    <location>
        <begin position="1"/>
        <end position="19"/>
    </location>
</feature>
<evidence type="ECO:0000259" key="2">
    <source>
        <dbReference type="Pfam" id="PF02470"/>
    </source>
</evidence>
<name>A0ABQ2KG47_9NOCA</name>
<dbReference type="Pfam" id="PF02470">
    <property type="entry name" value="MlaD"/>
    <property type="match status" value="1"/>
</dbReference>
<keyword evidence="4" id="KW-1185">Reference proteome</keyword>
<proteinExistence type="predicted"/>
<dbReference type="PANTHER" id="PTHR33371">
    <property type="entry name" value="INTERMEMBRANE PHOSPHOLIPID TRANSPORT SYSTEM BINDING PROTEIN MLAD-RELATED"/>
    <property type="match status" value="1"/>
</dbReference>
<dbReference type="PANTHER" id="PTHR33371:SF15">
    <property type="entry name" value="LIPOPROTEIN LPRN"/>
    <property type="match status" value="1"/>
</dbReference>
<evidence type="ECO:0000313" key="3">
    <source>
        <dbReference type="EMBL" id="GGN80760.1"/>
    </source>
</evidence>
<accession>A0ABQ2KG47</accession>
<organism evidence="3 4">
    <name type="scientific">Nocardia rhizosphaerihabitans</name>
    <dbReference type="NCBI Taxonomy" id="1691570"/>
    <lineage>
        <taxon>Bacteria</taxon>
        <taxon>Bacillati</taxon>
        <taxon>Actinomycetota</taxon>
        <taxon>Actinomycetes</taxon>
        <taxon>Mycobacteriales</taxon>
        <taxon>Nocardiaceae</taxon>
        <taxon>Nocardia</taxon>
    </lineage>
</organism>
<feature type="domain" description="Mce/MlaD" evidence="2">
    <location>
        <begin position="41"/>
        <end position="125"/>
    </location>
</feature>
<dbReference type="InterPro" id="IPR052336">
    <property type="entry name" value="MlaD_Phospholipid_Transporter"/>
</dbReference>
<dbReference type="RefSeq" id="WP_189028450.1">
    <property type="nucleotide sequence ID" value="NZ_BMNE01000003.1"/>
</dbReference>
<feature type="chain" id="PRO_5045668388" evidence="1">
    <location>
        <begin position="20"/>
        <end position="355"/>
    </location>
</feature>
<evidence type="ECO:0000256" key="1">
    <source>
        <dbReference type="SAM" id="SignalP"/>
    </source>
</evidence>
<reference evidence="4" key="1">
    <citation type="journal article" date="2019" name="Int. J. Syst. Evol. Microbiol.">
        <title>The Global Catalogue of Microorganisms (GCM) 10K type strain sequencing project: providing services to taxonomists for standard genome sequencing and annotation.</title>
        <authorList>
            <consortium name="The Broad Institute Genomics Platform"/>
            <consortium name="The Broad Institute Genome Sequencing Center for Infectious Disease"/>
            <person name="Wu L."/>
            <person name="Ma J."/>
        </authorList>
    </citation>
    <scope>NUCLEOTIDE SEQUENCE [LARGE SCALE GENOMIC DNA]</scope>
    <source>
        <strain evidence="4">CGMCC 4.7329</strain>
    </source>
</reference>
<comment type="caution">
    <text evidence="3">The sequence shown here is derived from an EMBL/GenBank/DDBJ whole genome shotgun (WGS) entry which is preliminary data.</text>
</comment>
<protein>
    <submittedName>
        <fullName evidence="3">Mce family protein</fullName>
    </submittedName>
</protein>
<dbReference type="EMBL" id="BMNE01000003">
    <property type="protein sequence ID" value="GGN80760.1"/>
    <property type="molecule type" value="Genomic_DNA"/>
</dbReference>
<gene>
    <name evidence="3" type="ORF">GCM10011610_30440</name>
</gene>
<evidence type="ECO:0000313" key="4">
    <source>
        <dbReference type="Proteomes" id="UP000658127"/>
    </source>
</evidence>
<dbReference type="InterPro" id="IPR003399">
    <property type="entry name" value="Mce/MlaD"/>
</dbReference>